<dbReference type="InParanoid" id="A0A2H3DYC6"/>
<reference evidence="3" key="1">
    <citation type="journal article" date="2017" name="Nat. Ecol. Evol.">
        <title>Genome expansion and lineage-specific genetic innovations in the forest pathogenic fungi Armillaria.</title>
        <authorList>
            <person name="Sipos G."/>
            <person name="Prasanna A.N."/>
            <person name="Walter M.C."/>
            <person name="O'Connor E."/>
            <person name="Balint B."/>
            <person name="Krizsan K."/>
            <person name="Kiss B."/>
            <person name="Hess J."/>
            <person name="Varga T."/>
            <person name="Slot J."/>
            <person name="Riley R."/>
            <person name="Boka B."/>
            <person name="Rigling D."/>
            <person name="Barry K."/>
            <person name="Lee J."/>
            <person name="Mihaltcheva S."/>
            <person name="LaButti K."/>
            <person name="Lipzen A."/>
            <person name="Waldron R."/>
            <person name="Moloney N.M."/>
            <person name="Sperisen C."/>
            <person name="Kredics L."/>
            <person name="Vagvoelgyi C."/>
            <person name="Patrignani A."/>
            <person name="Fitzpatrick D."/>
            <person name="Nagy I."/>
            <person name="Doyle S."/>
            <person name="Anderson J.B."/>
            <person name="Grigoriev I.V."/>
            <person name="Gueldener U."/>
            <person name="Muensterkoetter M."/>
            <person name="Nagy L.G."/>
        </authorList>
    </citation>
    <scope>NUCLEOTIDE SEQUENCE [LARGE SCALE GENOMIC DNA]</scope>
    <source>
        <strain evidence="3">Ar21-2</strain>
    </source>
</reference>
<dbReference type="AlphaFoldDB" id="A0A2H3DYC6"/>
<dbReference type="EMBL" id="KZ293647">
    <property type="protein sequence ID" value="PBK98884.1"/>
    <property type="molecule type" value="Genomic_DNA"/>
</dbReference>
<dbReference type="STRING" id="47427.A0A2H3DYC6"/>
<evidence type="ECO:0000313" key="3">
    <source>
        <dbReference type="Proteomes" id="UP000217790"/>
    </source>
</evidence>
<sequence length="194" mass="20896">MSSCCRRGCLKSPVGISGLDVGQSRKCAAFCDAGSEEVHIADEWDRTSSEPARSLPCQDMFELKTIQSNELATTTASGTYTAAIKGTTSYFFPSSPPTNRAKTYAFLPLLENPPSRASPTPTRATTNTGHAPFFHVSSLIPNNPSLGWKAFKLKAVASPGLPPPPLLFLNSPRTSSSRNDPNFYAGQMPDYAFQ</sequence>
<evidence type="ECO:0000313" key="2">
    <source>
        <dbReference type="EMBL" id="PBK98884.1"/>
    </source>
</evidence>
<dbReference type="Proteomes" id="UP000217790">
    <property type="component" value="Unassembled WGS sequence"/>
</dbReference>
<organism evidence="2 3">
    <name type="scientific">Armillaria gallica</name>
    <name type="common">Bulbous honey fungus</name>
    <name type="synonym">Armillaria bulbosa</name>
    <dbReference type="NCBI Taxonomy" id="47427"/>
    <lineage>
        <taxon>Eukaryota</taxon>
        <taxon>Fungi</taxon>
        <taxon>Dikarya</taxon>
        <taxon>Basidiomycota</taxon>
        <taxon>Agaricomycotina</taxon>
        <taxon>Agaricomycetes</taxon>
        <taxon>Agaricomycetidae</taxon>
        <taxon>Agaricales</taxon>
        <taxon>Marasmiineae</taxon>
        <taxon>Physalacriaceae</taxon>
        <taxon>Armillaria</taxon>
    </lineage>
</organism>
<protein>
    <submittedName>
        <fullName evidence="2">Uncharacterized protein</fullName>
    </submittedName>
</protein>
<gene>
    <name evidence="2" type="ORF">ARMGADRAFT_1073825</name>
</gene>
<dbReference type="OrthoDB" id="2802795at2759"/>
<accession>A0A2H3DYC6</accession>
<keyword evidence="3" id="KW-1185">Reference proteome</keyword>
<proteinExistence type="predicted"/>
<evidence type="ECO:0000256" key="1">
    <source>
        <dbReference type="SAM" id="MobiDB-lite"/>
    </source>
</evidence>
<feature type="region of interest" description="Disordered" evidence="1">
    <location>
        <begin position="168"/>
        <end position="194"/>
    </location>
</feature>
<name>A0A2H3DYC6_ARMGA</name>